<dbReference type="GO" id="GO:0016020">
    <property type="term" value="C:membrane"/>
    <property type="evidence" value="ECO:0007669"/>
    <property type="project" value="TreeGrafter"/>
</dbReference>
<dbReference type="InterPro" id="IPR029058">
    <property type="entry name" value="AB_hydrolase_fold"/>
</dbReference>
<dbReference type="PRINTS" id="PR00111">
    <property type="entry name" value="ABHYDROLASE"/>
</dbReference>
<dbReference type="PANTHER" id="PTHR43798:SF33">
    <property type="entry name" value="HYDROLASE, PUTATIVE (AFU_ORTHOLOGUE AFUA_2G14860)-RELATED"/>
    <property type="match status" value="1"/>
</dbReference>
<accession>A0A7R9Z0U3</accession>
<dbReference type="InterPro" id="IPR050266">
    <property type="entry name" value="AB_hydrolase_sf"/>
</dbReference>
<dbReference type="Pfam" id="PF00561">
    <property type="entry name" value="Abhydrolase_1"/>
    <property type="match status" value="1"/>
</dbReference>
<dbReference type="SUPFAM" id="SSF53474">
    <property type="entry name" value="alpha/beta-Hydrolases"/>
    <property type="match status" value="1"/>
</dbReference>
<dbReference type="EMBL" id="HBED01007558">
    <property type="protein sequence ID" value="CAD8297972.1"/>
    <property type="molecule type" value="Transcribed_RNA"/>
</dbReference>
<evidence type="ECO:0000259" key="1">
    <source>
        <dbReference type="Pfam" id="PF00561"/>
    </source>
</evidence>
<gene>
    <name evidence="2" type="ORF">TDUB1175_LOCUS3694</name>
</gene>
<reference evidence="2" key="1">
    <citation type="submission" date="2021-01" db="EMBL/GenBank/DDBJ databases">
        <authorList>
            <person name="Corre E."/>
            <person name="Pelletier E."/>
            <person name="Niang G."/>
            <person name="Scheremetjew M."/>
            <person name="Finn R."/>
            <person name="Kale V."/>
            <person name="Holt S."/>
            <person name="Cochrane G."/>
            <person name="Meng A."/>
            <person name="Brown T."/>
            <person name="Cohen L."/>
        </authorList>
    </citation>
    <scope>NUCLEOTIDE SEQUENCE</scope>
    <source>
        <strain evidence="2">CCMP147</strain>
    </source>
</reference>
<dbReference type="Gene3D" id="3.40.50.1820">
    <property type="entry name" value="alpha/beta hydrolase"/>
    <property type="match status" value="1"/>
</dbReference>
<dbReference type="PANTHER" id="PTHR43798">
    <property type="entry name" value="MONOACYLGLYCEROL LIPASE"/>
    <property type="match status" value="1"/>
</dbReference>
<proteinExistence type="predicted"/>
<organism evidence="2">
    <name type="scientific">Pseudictyota dubia</name>
    <dbReference type="NCBI Taxonomy" id="2749911"/>
    <lineage>
        <taxon>Eukaryota</taxon>
        <taxon>Sar</taxon>
        <taxon>Stramenopiles</taxon>
        <taxon>Ochrophyta</taxon>
        <taxon>Bacillariophyta</taxon>
        <taxon>Mediophyceae</taxon>
        <taxon>Biddulphiophycidae</taxon>
        <taxon>Eupodiscales</taxon>
        <taxon>Odontellaceae</taxon>
        <taxon>Pseudictyota</taxon>
    </lineage>
</organism>
<evidence type="ECO:0000313" key="2">
    <source>
        <dbReference type="EMBL" id="CAD8297972.1"/>
    </source>
</evidence>
<name>A0A7R9Z0U3_9STRA</name>
<protein>
    <recommendedName>
        <fullName evidence="1">AB hydrolase-1 domain-containing protein</fullName>
    </recommendedName>
</protein>
<dbReference type="InterPro" id="IPR000073">
    <property type="entry name" value="AB_hydrolase_1"/>
</dbReference>
<feature type="domain" description="AB hydrolase-1" evidence="1">
    <location>
        <begin position="17"/>
        <end position="125"/>
    </location>
</feature>
<sequence length="290" mass="32576">MDLAYIECSPSSDSSLPTVLLIHGLDSSSHTWRSIQPLLPSRSVALDCRGCGRSPMGDVDDFTTENVVDDVKRLVESHRFLHGSDKKPFVLLGHSMGGRIAMSYAAKYPADVAALVIEDMDIRRRPVSSNFIPLVEHLALNFHREFESENAALKSFAEVGYPEYMVLRWIKEGRIYRKEPDQQESKLWSDVNPAFRLLCYRQFFDSDCGEKSWNALAANGKNPEQFPITLMVAGVGTVCDESSVDDMVELMGDKLTVNRYPQGKHSIHNTARESFMKDLVEIIENAAAKE</sequence>
<dbReference type="AlphaFoldDB" id="A0A7R9Z0U3"/>